<dbReference type="RefSeq" id="WP_015615788.1">
    <property type="nucleotide sequence ID" value="NC_021182.1"/>
</dbReference>
<dbReference type="Gene3D" id="4.10.280.10">
    <property type="entry name" value="Helix-loop-helix DNA-binding domain"/>
    <property type="match status" value="1"/>
</dbReference>
<name>R4KAD0_CLOPA</name>
<protein>
    <submittedName>
        <fullName evidence="1">Spo0E like sporulation regulatory protein</fullName>
    </submittedName>
</protein>
<dbReference type="EMBL" id="CP003261">
    <property type="protein sequence ID" value="AGK97489.1"/>
    <property type="molecule type" value="Genomic_DNA"/>
</dbReference>
<evidence type="ECO:0000313" key="1">
    <source>
        <dbReference type="EMBL" id="AGK97489.1"/>
    </source>
</evidence>
<dbReference type="SUPFAM" id="SSF140500">
    <property type="entry name" value="BAS1536-like"/>
    <property type="match status" value="1"/>
</dbReference>
<dbReference type="InterPro" id="IPR018540">
    <property type="entry name" value="Spo0E-like"/>
</dbReference>
<dbReference type="OrthoDB" id="1935784at2"/>
<dbReference type="Proteomes" id="UP000013523">
    <property type="component" value="Chromosome"/>
</dbReference>
<dbReference type="AlphaFoldDB" id="R4KAD0"/>
<gene>
    <name evidence="1" type="ORF">Clopa_2632</name>
</gene>
<dbReference type="InterPro" id="IPR037208">
    <property type="entry name" value="Spo0E-like_sf"/>
</dbReference>
<dbReference type="GO" id="GO:0046983">
    <property type="term" value="F:protein dimerization activity"/>
    <property type="evidence" value="ECO:0007669"/>
    <property type="project" value="InterPro"/>
</dbReference>
<keyword evidence="2" id="KW-1185">Reference proteome</keyword>
<dbReference type="GO" id="GO:0043937">
    <property type="term" value="P:regulation of sporulation"/>
    <property type="evidence" value="ECO:0007669"/>
    <property type="project" value="InterPro"/>
</dbReference>
<dbReference type="InterPro" id="IPR036638">
    <property type="entry name" value="HLH_DNA-bd_sf"/>
</dbReference>
<organism evidence="1 2">
    <name type="scientific">Clostridium pasteurianum BC1</name>
    <dbReference type="NCBI Taxonomy" id="86416"/>
    <lineage>
        <taxon>Bacteria</taxon>
        <taxon>Bacillati</taxon>
        <taxon>Bacillota</taxon>
        <taxon>Clostridia</taxon>
        <taxon>Eubacteriales</taxon>
        <taxon>Clostridiaceae</taxon>
        <taxon>Clostridium</taxon>
    </lineage>
</organism>
<accession>R4KAD0</accession>
<proteinExistence type="predicted"/>
<dbReference type="Pfam" id="PF09388">
    <property type="entry name" value="SpoOE-like"/>
    <property type="match status" value="1"/>
</dbReference>
<sequence length="48" mass="5902">MCKRLEELRDKLNKMLVSDEYTDEEILQVSQRLDKLVIDYYESHRNQI</sequence>
<dbReference type="HOGENOM" id="CLU_189149_7_1_9"/>
<evidence type="ECO:0000313" key="2">
    <source>
        <dbReference type="Proteomes" id="UP000013523"/>
    </source>
</evidence>
<reference evidence="1 2" key="1">
    <citation type="submission" date="2012-01" db="EMBL/GenBank/DDBJ databases">
        <title>Complete sequence of chromosome of Clostridium pasteurianum BC1.</title>
        <authorList>
            <consortium name="US DOE Joint Genome Institute"/>
            <person name="Lucas S."/>
            <person name="Han J."/>
            <person name="Lapidus A."/>
            <person name="Cheng J.-F."/>
            <person name="Goodwin L."/>
            <person name="Pitluck S."/>
            <person name="Peters L."/>
            <person name="Mikhailova N."/>
            <person name="Teshima H."/>
            <person name="Detter J.C."/>
            <person name="Han C."/>
            <person name="Tapia R."/>
            <person name="Land M."/>
            <person name="Hauser L."/>
            <person name="Kyrpides N."/>
            <person name="Ivanova N."/>
            <person name="Pagani I."/>
            <person name="Dunn J."/>
            <person name="Taghavi S."/>
            <person name="Francis A."/>
            <person name="van der Lelie D."/>
            <person name="Woyke T."/>
        </authorList>
    </citation>
    <scope>NUCLEOTIDE SEQUENCE [LARGE SCALE GENOMIC DNA]</scope>
    <source>
        <strain evidence="1 2">BC1</strain>
    </source>
</reference>
<dbReference type="PATRIC" id="fig|86416.3.peg.2619"/>
<dbReference type="KEGG" id="cpas:Clopa_2632"/>
<dbReference type="eggNOG" id="ENOG5032PUD">
    <property type="taxonomic scope" value="Bacteria"/>
</dbReference>